<organism evidence="2 3">
    <name type="scientific">Flavobacterium chungangense</name>
    <dbReference type="NCBI Taxonomy" id="554283"/>
    <lineage>
        <taxon>Bacteria</taxon>
        <taxon>Pseudomonadati</taxon>
        <taxon>Bacteroidota</taxon>
        <taxon>Flavobacteriia</taxon>
        <taxon>Flavobacteriales</taxon>
        <taxon>Flavobacteriaceae</taxon>
        <taxon>Flavobacterium</taxon>
    </lineage>
</organism>
<dbReference type="AlphaFoldDB" id="A0A6V6YPN9"/>
<dbReference type="EMBL" id="CAIJDO010000069">
    <property type="protein sequence ID" value="CAD0001346.1"/>
    <property type="molecule type" value="Genomic_DNA"/>
</dbReference>
<evidence type="ECO:0000313" key="2">
    <source>
        <dbReference type="EMBL" id="CAD0001346.1"/>
    </source>
</evidence>
<gene>
    <name evidence="2" type="ORF">FLACHUCJ7_00493</name>
</gene>
<dbReference type="RefSeq" id="WP_031457054.1">
    <property type="nucleotide sequence ID" value="NZ_CAIJDO010000069.1"/>
</dbReference>
<proteinExistence type="predicted"/>
<dbReference type="PANTHER" id="PTHR34400:SF4">
    <property type="entry name" value="MEMBRANE PROTEIN"/>
    <property type="match status" value="1"/>
</dbReference>
<keyword evidence="3" id="KW-1185">Reference proteome</keyword>
<evidence type="ECO:0000259" key="1">
    <source>
        <dbReference type="Pfam" id="PF12902"/>
    </source>
</evidence>
<dbReference type="CDD" id="cd00657">
    <property type="entry name" value="Ferritin_like"/>
    <property type="match status" value="1"/>
</dbReference>
<dbReference type="InterPro" id="IPR012347">
    <property type="entry name" value="Ferritin-like"/>
</dbReference>
<dbReference type="InterPro" id="IPR026820">
    <property type="entry name" value="VioB/RebD_dom"/>
</dbReference>
<dbReference type="InterPro" id="IPR009078">
    <property type="entry name" value="Ferritin-like_SF"/>
</dbReference>
<dbReference type="PANTHER" id="PTHR34400">
    <property type="match status" value="1"/>
</dbReference>
<protein>
    <recommendedName>
        <fullName evidence="1">Iminophenyl-pyruvate dimer synthase domain-containing protein</fullName>
    </recommendedName>
</protein>
<dbReference type="Gene3D" id="1.20.1260.10">
    <property type="match status" value="1"/>
</dbReference>
<dbReference type="Pfam" id="PF12902">
    <property type="entry name" value="Ferritin-like"/>
    <property type="match status" value="1"/>
</dbReference>
<accession>A0A6V6YPN9</accession>
<comment type="caution">
    <text evidence="2">The sequence shown here is derived from an EMBL/GenBank/DDBJ whole genome shotgun (WGS) entry which is preliminary data.</text>
</comment>
<evidence type="ECO:0000313" key="3">
    <source>
        <dbReference type="Proteomes" id="UP000556700"/>
    </source>
</evidence>
<dbReference type="SUPFAM" id="SSF47240">
    <property type="entry name" value="Ferritin-like"/>
    <property type="match status" value="1"/>
</dbReference>
<dbReference type="Proteomes" id="UP000556700">
    <property type="component" value="Unassembled WGS sequence"/>
</dbReference>
<sequence length="352" mass="39153">MLKISPQFVNAIVNAERLEELYPLLQNAIELEHATIPPYLTALFSFKPNTETAIRSIIHSIVIEEMLHMSIAANILNALGGKPDIANPNFVPEYPTHLPMGIGGSLIVPIEKFSRDLVKNVFMEIEEPEEPLDLKKTFAANEITTFKTIGEFYMALQAKINDIAPEILPGDPAKQVTSEFFPSDQLYPILTKEDAINAINIIIEQGEGTSTSPVDEEGEIAHYYRFQEIYVGKELVKDPTAPHGYSFSGPEIPFDESNVLPMFPNTKASMLPAGSQERRQVDLFNQSYSDLLYGLHRTFNGEPGYLNNTIGVMFDLRLICQKLAETPFPGVEGYTIGPSYEFVKVGAHSVTP</sequence>
<name>A0A6V6YPN9_9FLAO</name>
<reference evidence="2 3" key="1">
    <citation type="submission" date="2020-06" db="EMBL/GenBank/DDBJ databases">
        <authorList>
            <person name="Criscuolo A."/>
        </authorList>
    </citation>
    <scope>NUCLEOTIDE SEQUENCE [LARGE SCALE GENOMIC DNA]</scope>
    <source>
        <strain evidence="3">CIP 110025</strain>
    </source>
</reference>
<feature type="domain" description="Iminophenyl-pyruvate dimer synthase" evidence="1">
    <location>
        <begin position="25"/>
        <end position="230"/>
    </location>
</feature>